<evidence type="ECO:0000313" key="5">
    <source>
        <dbReference type="EMBL" id="HJG80865.1"/>
    </source>
</evidence>
<dbReference type="InterPro" id="IPR009057">
    <property type="entry name" value="Homeodomain-like_sf"/>
</dbReference>
<keyword evidence="1 2" id="KW-0238">DNA-binding</keyword>
<evidence type="ECO:0000256" key="1">
    <source>
        <dbReference type="ARBA" id="ARBA00023125"/>
    </source>
</evidence>
<dbReference type="SUPFAM" id="SSF46689">
    <property type="entry name" value="Homeodomain-like"/>
    <property type="match status" value="1"/>
</dbReference>
<dbReference type="PANTHER" id="PTHR30055">
    <property type="entry name" value="HTH-TYPE TRANSCRIPTIONAL REGULATOR RUTR"/>
    <property type="match status" value="1"/>
</dbReference>
<dbReference type="InterPro" id="IPR050109">
    <property type="entry name" value="HTH-type_TetR-like_transc_reg"/>
</dbReference>
<protein>
    <submittedName>
        <fullName evidence="5">TetR/AcrR family transcriptional regulator</fullName>
    </submittedName>
</protein>
<evidence type="ECO:0000256" key="2">
    <source>
        <dbReference type="PROSITE-ProRule" id="PRU00335"/>
    </source>
</evidence>
<feature type="region of interest" description="Disordered" evidence="3">
    <location>
        <begin position="1"/>
        <end position="35"/>
    </location>
</feature>
<evidence type="ECO:0000259" key="4">
    <source>
        <dbReference type="PROSITE" id="PS50977"/>
    </source>
</evidence>
<feature type="domain" description="HTH tetR-type" evidence="4">
    <location>
        <begin position="37"/>
        <end position="97"/>
    </location>
</feature>
<comment type="caution">
    <text evidence="5">The sequence shown here is derived from an EMBL/GenBank/DDBJ whole genome shotgun (WGS) entry which is preliminary data.</text>
</comment>
<evidence type="ECO:0000256" key="3">
    <source>
        <dbReference type="SAM" id="MobiDB-lite"/>
    </source>
</evidence>
<reference evidence="5" key="1">
    <citation type="journal article" date="2021" name="PeerJ">
        <title>Extensive microbial diversity within the chicken gut microbiome revealed by metagenomics and culture.</title>
        <authorList>
            <person name="Gilroy R."/>
            <person name="Ravi A."/>
            <person name="Getino M."/>
            <person name="Pursley I."/>
            <person name="Horton D.L."/>
            <person name="Alikhan N.F."/>
            <person name="Baker D."/>
            <person name="Gharbi K."/>
            <person name="Hall N."/>
            <person name="Watson M."/>
            <person name="Adriaenssens E.M."/>
            <person name="Foster-Nyarko E."/>
            <person name="Jarju S."/>
            <person name="Secka A."/>
            <person name="Antonio M."/>
            <person name="Oren A."/>
            <person name="Chaudhuri R.R."/>
            <person name="La Ragione R."/>
            <person name="Hildebrand F."/>
            <person name="Pallen M.J."/>
        </authorList>
    </citation>
    <scope>NUCLEOTIDE SEQUENCE</scope>
    <source>
        <strain evidence="5">ChiGjej5B5-7349</strain>
    </source>
</reference>
<accession>A0A921MEZ2</accession>
<proteinExistence type="predicted"/>
<evidence type="ECO:0000313" key="6">
    <source>
        <dbReference type="Proteomes" id="UP000784435"/>
    </source>
</evidence>
<dbReference type="PANTHER" id="PTHR30055:SF226">
    <property type="entry name" value="HTH-TYPE TRANSCRIPTIONAL REGULATOR PKSA"/>
    <property type="match status" value="1"/>
</dbReference>
<dbReference type="AlphaFoldDB" id="A0A921MEZ2"/>
<dbReference type="PROSITE" id="PS50977">
    <property type="entry name" value="HTH_TETR_2"/>
    <property type="match status" value="1"/>
</dbReference>
<dbReference type="Proteomes" id="UP000784435">
    <property type="component" value="Unassembled WGS sequence"/>
</dbReference>
<dbReference type="EMBL" id="DYUK01000228">
    <property type="protein sequence ID" value="HJG80865.1"/>
    <property type="molecule type" value="Genomic_DNA"/>
</dbReference>
<organism evidence="5 6">
    <name type="scientific">Brevibacterium senegalense</name>
    <dbReference type="NCBI Taxonomy" id="1033736"/>
    <lineage>
        <taxon>Bacteria</taxon>
        <taxon>Bacillati</taxon>
        <taxon>Actinomycetota</taxon>
        <taxon>Actinomycetes</taxon>
        <taxon>Micrococcales</taxon>
        <taxon>Brevibacteriaceae</taxon>
        <taxon>Brevibacterium</taxon>
    </lineage>
</organism>
<dbReference type="InterPro" id="IPR001647">
    <property type="entry name" value="HTH_TetR"/>
</dbReference>
<sequence length="225" mass="24756">MVEDTAAEAVVGEPDPSGSPGRGPGSAPAERGQERGRIAKDAILTAAIECLLEDGYAATTTLRVQERAGVSRGKLLHHFPSKQVLLSSAVKRLMEQRLDEARSADLTGAPPGGDAPARARWAVRRMWDSFFADTFWTAMEIWIAARTDPAVATDLVDHERQVLRRVRDGYRQAFGEQLAGRPGFPDALALVFTSMRGMALTYTFSGRDHRTEPMLETWTEVFLRS</sequence>
<gene>
    <name evidence="5" type="ORF">K8V08_10685</name>
</gene>
<dbReference type="Pfam" id="PF00440">
    <property type="entry name" value="TetR_N"/>
    <property type="match status" value="1"/>
</dbReference>
<feature type="compositionally biased region" description="Low complexity" evidence="3">
    <location>
        <begin position="12"/>
        <end position="30"/>
    </location>
</feature>
<dbReference type="GO" id="GO:0003700">
    <property type="term" value="F:DNA-binding transcription factor activity"/>
    <property type="evidence" value="ECO:0007669"/>
    <property type="project" value="TreeGrafter"/>
</dbReference>
<dbReference type="Gene3D" id="1.10.357.10">
    <property type="entry name" value="Tetracycline Repressor, domain 2"/>
    <property type="match status" value="1"/>
</dbReference>
<dbReference type="GO" id="GO:0000976">
    <property type="term" value="F:transcription cis-regulatory region binding"/>
    <property type="evidence" value="ECO:0007669"/>
    <property type="project" value="TreeGrafter"/>
</dbReference>
<reference evidence="5" key="2">
    <citation type="submission" date="2021-09" db="EMBL/GenBank/DDBJ databases">
        <authorList>
            <person name="Gilroy R."/>
        </authorList>
    </citation>
    <scope>NUCLEOTIDE SEQUENCE</scope>
    <source>
        <strain evidence="5">ChiGjej5B5-7349</strain>
    </source>
</reference>
<dbReference type="RefSeq" id="WP_019158072.1">
    <property type="nucleotide sequence ID" value="NZ_CABKRC010000002.1"/>
</dbReference>
<name>A0A921MEZ2_9MICO</name>
<feature type="DNA-binding region" description="H-T-H motif" evidence="2">
    <location>
        <begin position="60"/>
        <end position="79"/>
    </location>
</feature>
<dbReference type="PRINTS" id="PR00455">
    <property type="entry name" value="HTHTETR"/>
</dbReference>